<dbReference type="STRING" id="22663.A0A2I0I5V8"/>
<dbReference type="GO" id="GO:0005524">
    <property type="term" value="F:ATP binding"/>
    <property type="evidence" value="ECO:0007669"/>
    <property type="project" value="UniProtKB-KW"/>
</dbReference>
<dbReference type="GO" id="GO:0004672">
    <property type="term" value="F:protein kinase activity"/>
    <property type="evidence" value="ECO:0007669"/>
    <property type="project" value="InterPro"/>
</dbReference>
<dbReference type="InterPro" id="IPR050528">
    <property type="entry name" value="L-type_Lectin-RKs"/>
</dbReference>
<evidence type="ECO:0000313" key="5">
    <source>
        <dbReference type="Proteomes" id="UP000233551"/>
    </source>
</evidence>
<dbReference type="InterPro" id="IPR011009">
    <property type="entry name" value="Kinase-like_dom_sf"/>
</dbReference>
<dbReference type="InterPro" id="IPR000719">
    <property type="entry name" value="Prot_kinase_dom"/>
</dbReference>
<dbReference type="AlphaFoldDB" id="A0A2I0I5V8"/>
<dbReference type="Gene3D" id="1.10.510.10">
    <property type="entry name" value="Transferase(Phosphotransferase) domain 1"/>
    <property type="match status" value="1"/>
</dbReference>
<dbReference type="Proteomes" id="UP000233551">
    <property type="component" value="Unassembled WGS sequence"/>
</dbReference>
<dbReference type="PROSITE" id="PS50011">
    <property type="entry name" value="PROTEIN_KINASE_DOM"/>
    <property type="match status" value="1"/>
</dbReference>
<dbReference type="Pfam" id="PF00069">
    <property type="entry name" value="Pkinase"/>
    <property type="match status" value="1"/>
</dbReference>
<keyword evidence="1" id="KW-0547">Nucleotide-binding</keyword>
<evidence type="ECO:0000259" key="3">
    <source>
        <dbReference type="PROSITE" id="PS50011"/>
    </source>
</evidence>
<protein>
    <recommendedName>
        <fullName evidence="3">Protein kinase domain-containing protein</fullName>
    </recommendedName>
</protein>
<evidence type="ECO:0000256" key="2">
    <source>
        <dbReference type="ARBA" id="ARBA00022840"/>
    </source>
</evidence>
<organism evidence="4 5">
    <name type="scientific">Punica granatum</name>
    <name type="common">Pomegranate</name>
    <dbReference type="NCBI Taxonomy" id="22663"/>
    <lineage>
        <taxon>Eukaryota</taxon>
        <taxon>Viridiplantae</taxon>
        <taxon>Streptophyta</taxon>
        <taxon>Embryophyta</taxon>
        <taxon>Tracheophyta</taxon>
        <taxon>Spermatophyta</taxon>
        <taxon>Magnoliopsida</taxon>
        <taxon>eudicotyledons</taxon>
        <taxon>Gunneridae</taxon>
        <taxon>Pentapetalae</taxon>
        <taxon>rosids</taxon>
        <taxon>malvids</taxon>
        <taxon>Myrtales</taxon>
        <taxon>Lythraceae</taxon>
        <taxon>Punica</taxon>
    </lineage>
</organism>
<accession>A0A2I0I5V8</accession>
<feature type="domain" description="Protein kinase" evidence="3">
    <location>
        <begin position="1"/>
        <end position="125"/>
    </location>
</feature>
<proteinExistence type="predicted"/>
<feature type="non-terminal residue" evidence="4">
    <location>
        <position position="1"/>
    </location>
</feature>
<keyword evidence="2" id="KW-0067">ATP-binding</keyword>
<gene>
    <name evidence="4" type="ORF">CRG98_040217</name>
</gene>
<reference evidence="4 5" key="1">
    <citation type="submission" date="2017-11" db="EMBL/GenBank/DDBJ databases">
        <title>De-novo sequencing of pomegranate (Punica granatum L.) genome.</title>
        <authorList>
            <person name="Akparov Z."/>
            <person name="Amiraslanov A."/>
            <person name="Hajiyeva S."/>
            <person name="Abbasov M."/>
            <person name="Kaur K."/>
            <person name="Hamwieh A."/>
            <person name="Solovyev V."/>
            <person name="Salamov A."/>
            <person name="Braich B."/>
            <person name="Kosarev P."/>
            <person name="Mahmoud A."/>
            <person name="Hajiyev E."/>
            <person name="Babayeva S."/>
            <person name="Izzatullayeva V."/>
            <person name="Mammadov A."/>
            <person name="Mammadov A."/>
            <person name="Sharifova S."/>
            <person name="Ojaghi J."/>
            <person name="Eynullazada K."/>
            <person name="Bayramov B."/>
            <person name="Abdulazimova A."/>
            <person name="Shahmuradov I."/>
        </authorList>
    </citation>
    <scope>NUCLEOTIDE SEQUENCE [LARGE SCALE GENOMIC DNA]</scope>
    <source>
        <strain evidence="5">cv. AG2017</strain>
        <tissue evidence="4">Leaf</tissue>
    </source>
</reference>
<name>A0A2I0I5V8_PUNGR</name>
<evidence type="ECO:0000313" key="4">
    <source>
        <dbReference type="EMBL" id="PKI39351.1"/>
    </source>
</evidence>
<evidence type="ECO:0000256" key="1">
    <source>
        <dbReference type="ARBA" id="ARBA00022741"/>
    </source>
</evidence>
<dbReference type="EMBL" id="PGOL01003818">
    <property type="protein sequence ID" value="PKI39351.1"/>
    <property type="molecule type" value="Genomic_DNA"/>
</dbReference>
<comment type="caution">
    <text evidence="4">The sequence shown here is derived from an EMBL/GenBank/DDBJ whole genome shotgun (WGS) entry which is preliminary data.</text>
</comment>
<keyword evidence="5" id="KW-1185">Reference proteome</keyword>
<dbReference type="SUPFAM" id="SSF56112">
    <property type="entry name" value="Protein kinase-like (PK-like)"/>
    <property type="match status" value="1"/>
</dbReference>
<dbReference type="PANTHER" id="PTHR27007">
    <property type="match status" value="1"/>
</dbReference>
<sequence length="125" mass="13980">RSFHSVTIPFEIGDLVWSVRVERSLISVETCSCGRTRDRTLGRLADFGLAGLYDHGTDPQSTQVMGTLGYLAREHTRTGKATMATDVFSSGAFLLEMATGRRPIEPSRTEDMILVDWVFYCWSRG</sequence>